<evidence type="ECO:0000256" key="1">
    <source>
        <dbReference type="ARBA" id="ARBA00022741"/>
    </source>
</evidence>
<keyword evidence="6" id="KW-0347">Helicase</keyword>
<evidence type="ECO:0000256" key="2">
    <source>
        <dbReference type="ARBA" id="ARBA00022840"/>
    </source>
</evidence>
<dbReference type="SMART" id="SM00490">
    <property type="entry name" value="HELICc"/>
    <property type="match status" value="1"/>
</dbReference>
<organism evidence="6 7">
    <name type="scientific">Hydrogenophaga atypica</name>
    <dbReference type="NCBI Taxonomy" id="249409"/>
    <lineage>
        <taxon>Bacteria</taxon>
        <taxon>Pseudomonadati</taxon>
        <taxon>Pseudomonadota</taxon>
        <taxon>Betaproteobacteria</taxon>
        <taxon>Burkholderiales</taxon>
        <taxon>Comamonadaceae</taxon>
        <taxon>Hydrogenophaga</taxon>
    </lineage>
</organism>
<reference evidence="7" key="1">
    <citation type="journal article" date="2019" name="Int. J. Syst. Evol. Microbiol.">
        <title>The Global Catalogue of Microorganisms (GCM) 10K type strain sequencing project: providing services to taxonomists for standard genome sequencing and annotation.</title>
        <authorList>
            <consortium name="The Broad Institute Genomics Platform"/>
            <consortium name="The Broad Institute Genome Sequencing Center for Infectious Disease"/>
            <person name="Wu L."/>
            <person name="Ma J."/>
        </authorList>
    </citation>
    <scope>NUCLEOTIDE SEQUENCE [LARGE SCALE GENOMIC DNA]</scope>
    <source>
        <strain evidence="7">CGMCC 1.12371</strain>
    </source>
</reference>
<evidence type="ECO:0000313" key="7">
    <source>
        <dbReference type="Proteomes" id="UP001596501"/>
    </source>
</evidence>
<dbReference type="InterPro" id="IPR001650">
    <property type="entry name" value="Helicase_C-like"/>
</dbReference>
<accession>A0ABW2QPS9</accession>
<comment type="caution">
    <text evidence="6">The sequence shown here is derived from an EMBL/GenBank/DDBJ whole genome shotgun (WGS) entry which is preliminary data.</text>
</comment>
<dbReference type="GO" id="GO:0004386">
    <property type="term" value="F:helicase activity"/>
    <property type="evidence" value="ECO:0007669"/>
    <property type="project" value="UniProtKB-KW"/>
</dbReference>
<evidence type="ECO:0000256" key="3">
    <source>
        <dbReference type="SAM" id="MobiDB-lite"/>
    </source>
</evidence>
<keyword evidence="7" id="KW-1185">Reference proteome</keyword>
<dbReference type="SUPFAM" id="SSF52540">
    <property type="entry name" value="P-loop containing nucleoside triphosphate hydrolases"/>
    <property type="match status" value="2"/>
</dbReference>
<dbReference type="PANTHER" id="PTHR47957">
    <property type="entry name" value="ATP-DEPENDENT HELICASE HRQ1"/>
    <property type="match status" value="1"/>
</dbReference>
<feature type="domain" description="Helicase C-terminal" evidence="5">
    <location>
        <begin position="1210"/>
        <end position="1310"/>
    </location>
</feature>
<dbReference type="InterPro" id="IPR027417">
    <property type="entry name" value="P-loop_NTPase"/>
</dbReference>
<dbReference type="SMART" id="SM00487">
    <property type="entry name" value="DEXDc"/>
    <property type="match status" value="1"/>
</dbReference>
<dbReference type="EMBL" id="JBHTCA010000031">
    <property type="protein sequence ID" value="MFC7411416.1"/>
    <property type="molecule type" value="Genomic_DNA"/>
</dbReference>
<proteinExistence type="predicted"/>
<keyword evidence="1" id="KW-0547">Nucleotide-binding</keyword>
<dbReference type="RefSeq" id="WP_382227820.1">
    <property type="nucleotide sequence ID" value="NZ_JBHTCA010000031.1"/>
</dbReference>
<name>A0ABW2QPS9_9BURK</name>
<dbReference type="InterPro" id="IPR011545">
    <property type="entry name" value="DEAD/DEAH_box_helicase_dom"/>
</dbReference>
<sequence length="2101" mass="231308">MSQTIGNDPIGSWDELQDQLKRYVKSAFGTNSPSFEHERARLLDTPGVFFQDPYLELLPQYSTGKQLTALNVADLPGLSEEARRGFVALAGSGLMPPGAILYVHQQKMLRAALERKHCVVVTGTGSGKTESFLLPVIASIAKEALRQPAGWKAASPPAKSAFPWTPATPPKWDVDRATSRNEARRPAVRALLLYPMNALVEDQMSRLRKALDSDEALDALDKHWGSNRIRFGRYNGSTPVSGHPFKFNANGQPVLNSSKESELKAAIKDAIKQHRDLTAALDSARTARDAAAAENSIDLPLHQKKVGDLEEQVRFVPRMTLDAAEMFHRWEMQASPPDLLITNVSMLSIMLMRHSDAQFKGDRSDSDIFAATRKWLEEDPENHVFQLVVDELHLYRGAAGTEVGYLLRLLMDRLGLEPRNRQLQILASSASLDATADSTYEFLGGLFGFDQADARGLFHIEAGLSLHNQPAVSPEMPADFAWRCRELGLAPDNAALVESLAREFAVSTQAITPAERLVAGFWEPGSPGRHRATALPELLARLFPKLPLEEQISAARGLFASAAAASSLAQTVIQPSFPLPRIRFHWMVKNIDGLWATVGTQAYDSRRRTGRLMAESVMAVDGMRVLEVLYCECCGTQLLAGYKTHAPVPGRQQRYELAPVPPAIEGLPESGASTRTDAQPYSSLGVVHLVPPDWNGIDDPDLYSWKHHTEARDERTRRAKDDAPARWVEASIYPATGTVEIGGSHHDGSIRCLWFELDAPPEKAITLPAMPQRCPSCHIDYTERLGGRSAPIRSFATGLNQTSLLLTKHLMGLMPSGPGRKLVAFSDSRQSAATLANGVEAEQWRHLLRVAVLEQLKQRATGGIAPLKKLLLAAIQAGDVEAGKQLLLTQQAVLGATELQELKAFWSEAKSVVNDPDFATDEAKAHVLRVHHFSPGYVRLDDFLHNPNPQRLVLPPVWEYLAGLGVNPAGPGIETRRVGDDNDWTCLLNFGGGSQPPRLAATNFPREKADRLEDFGRRLRRESWRALSGKLLYDLEAQGVGYLCMSPSLSLEGRGGLDAAAFRGVCEGVIRILAEERLTDPHQGDSPFTPWTEKHPSGHASEGAKKKRTFRYLTACAREHSVGVDQLRASVRDTLVEEGHGTRDAWGYIKISELWAKVVARDARPWLCITCGQINWQRSGGICTRCNARLNDNPNGLTSAAEIESAHYYASLAARMDSGFRIHAEELTGQTNDQAQRQRHFRDIFFDGEHIDYVVDRPVIEQVDSIDLLSVTTTMEVGVDIGALQSVFQANMPPERFNYQQRAGRAGRKGQAFSVVLTYCRGQTHDRIHFDHPEEMTGGVPPQPTVSVTDEQRILAERLMAKESLRRAFRFAGCTWCNSGTPVDTHGEMGLVEDYDNDRRLAVATWFQKEVQQVDAIASVVARGTGIAPASLAQQALTLPARIDQVVSKETDPTRGLATALAEAGVLPMYGMPTTVRNLYFALPLKPVHGREPKSLDRTLDQAITEFAPGSERIWDKRQLEPIGLAGPIRHEYGDKWKSKGRPIGGATWQTFCPECRNLDVQFADPTTFRPIDDIPGWEESWVRSPQKRQCSHCKLANADLFLAVTPSGFITDFDIEKPIKPSEASRGGGPRSFVASPSLGAANQTVMGRASIALSRQGKVYRLAQAPGGQPFGFSKVTSARTPRGFQQLEGQLWKSDDDSPQIRASLSSPKTTDILSIRLTDGSGLEFFDSKRVLASRKAAWYSAATILQRAIALELDVDSLDIEIASVHKLDDDINARGAELYLADEHPNGAGLVDWASRYWTELLQGCVEATGPLATLGRMIRTECKRSSTTGQVWRSPDVLLRGFRNRQLHGLIDWRLGVELLHVMRDSSFVPGRDALVETWSVGQSSWDAHAAQLAQTYCIAYERGSSSHLTGGSGVHGWMGGDSGMSNDTTLFLVSHPLWSPAILDEHTIGSAIRELAIANNASSIRMVDSFNLSHRMAWVRGNQQFFPVRDLGGAAPTLTVADPDQWMQDVMALSVGDSITQPPWRWVRVADSDGWSSSPGSWLASVAGELCRVTITNHPGAGYRIKKVGTTGHLMRQDYPILTLIARRTDINT</sequence>
<dbReference type="Pfam" id="PF00271">
    <property type="entry name" value="Helicase_C"/>
    <property type="match status" value="1"/>
</dbReference>
<dbReference type="InterPro" id="IPR014001">
    <property type="entry name" value="Helicase_ATP-bd"/>
</dbReference>
<evidence type="ECO:0000313" key="6">
    <source>
        <dbReference type="EMBL" id="MFC7411416.1"/>
    </source>
</evidence>
<gene>
    <name evidence="6" type="ORF">ACFQPB_21375</name>
</gene>
<dbReference type="Pfam" id="PF00270">
    <property type="entry name" value="DEAD"/>
    <property type="match status" value="1"/>
</dbReference>
<feature type="region of interest" description="Disordered" evidence="3">
    <location>
        <begin position="153"/>
        <end position="180"/>
    </location>
</feature>
<dbReference type="Proteomes" id="UP001596501">
    <property type="component" value="Unassembled WGS sequence"/>
</dbReference>
<keyword evidence="2" id="KW-0067">ATP-binding</keyword>
<evidence type="ECO:0000259" key="5">
    <source>
        <dbReference type="SMART" id="SM00490"/>
    </source>
</evidence>
<keyword evidence="6" id="KW-0378">Hydrolase</keyword>
<dbReference type="PANTHER" id="PTHR47957:SF3">
    <property type="entry name" value="ATP-DEPENDENT HELICASE HRQ1"/>
    <property type="match status" value="1"/>
</dbReference>
<evidence type="ECO:0000259" key="4">
    <source>
        <dbReference type="SMART" id="SM00487"/>
    </source>
</evidence>
<dbReference type="Gene3D" id="3.40.50.300">
    <property type="entry name" value="P-loop containing nucleotide triphosphate hydrolases"/>
    <property type="match status" value="3"/>
</dbReference>
<feature type="domain" description="Helicase ATP-binding" evidence="4">
    <location>
        <begin position="97"/>
        <end position="461"/>
    </location>
</feature>
<protein>
    <submittedName>
        <fullName evidence="6">DEAD/DEAH box helicase</fullName>
    </submittedName>
</protein>
<feature type="region of interest" description="Disordered" evidence="3">
    <location>
        <begin position="1081"/>
        <end position="1103"/>
    </location>
</feature>